<dbReference type="EMBL" id="JASSZA010000019">
    <property type="protein sequence ID" value="KAK2088829.1"/>
    <property type="molecule type" value="Genomic_DNA"/>
</dbReference>
<evidence type="ECO:0000313" key="3">
    <source>
        <dbReference type="Proteomes" id="UP001266305"/>
    </source>
</evidence>
<feature type="compositionally biased region" description="Basic and acidic residues" evidence="1">
    <location>
        <begin position="35"/>
        <end position="52"/>
    </location>
</feature>
<keyword evidence="3" id="KW-1185">Reference proteome</keyword>
<protein>
    <submittedName>
        <fullName evidence="2">Uncharacterized protein</fullName>
    </submittedName>
</protein>
<evidence type="ECO:0000256" key="1">
    <source>
        <dbReference type="SAM" id="MobiDB-lite"/>
    </source>
</evidence>
<comment type="caution">
    <text evidence="2">The sequence shown here is derived from an EMBL/GenBank/DDBJ whole genome shotgun (WGS) entry which is preliminary data.</text>
</comment>
<dbReference type="Proteomes" id="UP001266305">
    <property type="component" value="Unassembled WGS sequence"/>
</dbReference>
<evidence type="ECO:0000313" key="2">
    <source>
        <dbReference type="EMBL" id="KAK2088829.1"/>
    </source>
</evidence>
<accession>A0ABQ9TVM9</accession>
<feature type="region of interest" description="Disordered" evidence="1">
    <location>
        <begin position="35"/>
        <end position="83"/>
    </location>
</feature>
<organism evidence="2 3">
    <name type="scientific">Saguinus oedipus</name>
    <name type="common">Cotton-top tamarin</name>
    <name type="synonym">Oedipomidas oedipus</name>
    <dbReference type="NCBI Taxonomy" id="9490"/>
    <lineage>
        <taxon>Eukaryota</taxon>
        <taxon>Metazoa</taxon>
        <taxon>Chordata</taxon>
        <taxon>Craniata</taxon>
        <taxon>Vertebrata</taxon>
        <taxon>Euteleostomi</taxon>
        <taxon>Mammalia</taxon>
        <taxon>Eutheria</taxon>
        <taxon>Euarchontoglires</taxon>
        <taxon>Primates</taxon>
        <taxon>Haplorrhini</taxon>
        <taxon>Platyrrhini</taxon>
        <taxon>Cebidae</taxon>
        <taxon>Callitrichinae</taxon>
        <taxon>Saguinus</taxon>
    </lineage>
</organism>
<gene>
    <name evidence="2" type="ORF">P7K49_034736</name>
</gene>
<proteinExistence type="predicted"/>
<name>A0ABQ9TVM9_SAGOE</name>
<reference evidence="2 3" key="1">
    <citation type="submission" date="2023-05" db="EMBL/GenBank/DDBJ databases">
        <title>B98-5 Cell Line De Novo Hybrid Assembly: An Optical Mapping Approach.</title>
        <authorList>
            <person name="Kananen K."/>
            <person name="Auerbach J.A."/>
            <person name="Kautto E."/>
            <person name="Blachly J.S."/>
        </authorList>
    </citation>
    <scope>NUCLEOTIDE SEQUENCE [LARGE SCALE GENOMIC DNA]</scope>
    <source>
        <strain evidence="2">B95-8</strain>
        <tissue evidence="2">Cell line</tissue>
    </source>
</reference>
<sequence>MPSVTVDFRTSTINMSEIASGFYTFNKFDVDQHVDDPEEKERGGNAGREFRFKPGPFRMTGTDGDGLKRTQESGGADGKTPGNSTYIQNCFAANIIQKFSHSKGCCNFRDQCEHGGENINPCEMHKNQMDGLPQARVREKYVRMKQKGQ</sequence>